<protein>
    <submittedName>
        <fullName evidence="2">Uncharacterized protein</fullName>
    </submittedName>
</protein>
<organism evidence="2 3">
    <name type="scientific">Ficus carica</name>
    <name type="common">Common fig</name>
    <dbReference type="NCBI Taxonomy" id="3494"/>
    <lineage>
        <taxon>Eukaryota</taxon>
        <taxon>Viridiplantae</taxon>
        <taxon>Streptophyta</taxon>
        <taxon>Embryophyta</taxon>
        <taxon>Tracheophyta</taxon>
        <taxon>Spermatophyta</taxon>
        <taxon>Magnoliopsida</taxon>
        <taxon>eudicotyledons</taxon>
        <taxon>Gunneridae</taxon>
        <taxon>Pentapetalae</taxon>
        <taxon>rosids</taxon>
        <taxon>fabids</taxon>
        <taxon>Rosales</taxon>
        <taxon>Moraceae</taxon>
        <taxon>Ficeae</taxon>
        <taxon>Ficus</taxon>
    </lineage>
</organism>
<sequence length="252" mass="28068">MSRTDLAAEAAFINELFSSTSDDDKCPGLSEGLSEKLDRKEKNIPEFHGAQVGQGIIKYSNSYNPPISEYRWGVGNSIWTLQNHEPAAQVLRSSTKIDTPYRKINRRRVGKEDTQLKIEMLPELLDQCRNLLSLLTYPLSLSLSHVSLPAISISLSFYQVWRAVDVTMPAERPSRQQRKDHRDSSGETVATAAERPSASRHPDQRRLKSSLSLSLSLSSICICPSLSRYSSTTTEDTAMVDIAKAVEVPDLS</sequence>
<evidence type="ECO:0000313" key="3">
    <source>
        <dbReference type="Proteomes" id="UP001187192"/>
    </source>
</evidence>
<accession>A0AA87ZQ61</accession>
<dbReference type="Proteomes" id="UP001187192">
    <property type="component" value="Unassembled WGS sequence"/>
</dbReference>
<dbReference type="AlphaFoldDB" id="A0AA87ZQ61"/>
<gene>
    <name evidence="2" type="ORF">TIFTF001_009554</name>
</gene>
<reference evidence="2" key="1">
    <citation type="submission" date="2023-07" db="EMBL/GenBank/DDBJ databases">
        <title>draft genome sequence of fig (Ficus carica).</title>
        <authorList>
            <person name="Takahashi T."/>
            <person name="Nishimura K."/>
        </authorList>
    </citation>
    <scope>NUCLEOTIDE SEQUENCE</scope>
</reference>
<feature type="region of interest" description="Disordered" evidence="1">
    <location>
        <begin position="171"/>
        <end position="206"/>
    </location>
</feature>
<keyword evidence="3" id="KW-1185">Reference proteome</keyword>
<name>A0AA87ZQ61_FICCA</name>
<evidence type="ECO:0000313" key="2">
    <source>
        <dbReference type="EMBL" id="GMN40338.1"/>
    </source>
</evidence>
<comment type="caution">
    <text evidence="2">The sequence shown here is derived from an EMBL/GenBank/DDBJ whole genome shotgun (WGS) entry which is preliminary data.</text>
</comment>
<dbReference type="Gramene" id="FCD_00015219-RA">
    <property type="protein sequence ID" value="FCD_00015219-RA:cds"/>
    <property type="gene ID" value="FCD_00015219"/>
</dbReference>
<proteinExistence type="predicted"/>
<evidence type="ECO:0000256" key="1">
    <source>
        <dbReference type="SAM" id="MobiDB-lite"/>
    </source>
</evidence>
<dbReference type="EMBL" id="BTGU01000011">
    <property type="protein sequence ID" value="GMN40338.1"/>
    <property type="molecule type" value="Genomic_DNA"/>
</dbReference>